<comment type="similarity">
    <text evidence="1">Belongs to the IFRD family.</text>
</comment>
<evidence type="ECO:0000313" key="4">
    <source>
        <dbReference type="EMBL" id="VDD84064.1"/>
    </source>
</evidence>
<dbReference type="InterPro" id="IPR039777">
    <property type="entry name" value="IFRD"/>
</dbReference>
<keyword evidence="5" id="KW-1185">Reference proteome</keyword>
<dbReference type="InterPro" id="IPR007701">
    <property type="entry name" value="Interferon-rel_develop_reg_N"/>
</dbReference>
<proteinExistence type="inferred from homology"/>
<sequence>MATDGLYEKRPETRSAAIKSLQKAFRVHYLMVDDCWNYYDTLISGLESCMKRGKPTEQALSAECLSVFAAQLSPFEIRGLVSRFQPLMETRISDPVENCAFRGACALSLAWLMFLGNIDDYVSMKALMKSLESVFKMSCLKGDGKPPVHSPAVLAMHCDCIQAWCLLFSALPTFEADTVGQAILVTLVSLLESNSVDVRLAAGNAAGLIFERIRYEVNEKFKGPYFTNLIELLDQLANESNKSKSKNDLKKQRQTFRDLAAFLKTHEVPFEQVIKIQSERLQIESFCQSFHYDSLCRLLSVGMNTHLQENELTRTILGMGPPPPKVVANQARRTQDKAARHYANQFAFKMRTQHLNVSRDKRNVVAGDESN</sequence>
<dbReference type="AlphaFoldDB" id="A0A0R3UQB3"/>
<dbReference type="EMBL" id="UXSR01005963">
    <property type="protein sequence ID" value="VDD84064.1"/>
    <property type="molecule type" value="Genomic_DNA"/>
</dbReference>
<dbReference type="Pfam" id="PF04836">
    <property type="entry name" value="IFRD_C"/>
    <property type="match status" value="1"/>
</dbReference>
<dbReference type="InterPro" id="IPR006921">
    <property type="entry name" value="Interferon-rel_develop_reg_C"/>
</dbReference>
<dbReference type="Proteomes" id="UP000267029">
    <property type="component" value="Unassembled WGS sequence"/>
</dbReference>
<evidence type="ECO:0000313" key="6">
    <source>
        <dbReference type="WBParaSite" id="MCOS_0001006601-mRNA-1"/>
    </source>
</evidence>
<protein>
    <submittedName>
        <fullName evidence="6">IFRD domain-containing protein</fullName>
    </submittedName>
</protein>
<evidence type="ECO:0000313" key="5">
    <source>
        <dbReference type="Proteomes" id="UP000267029"/>
    </source>
</evidence>
<feature type="domain" description="Interferon-related developmental regulator C-terminal" evidence="2">
    <location>
        <begin position="310"/>
        <end position="363"/>
    </location>
</feature>
<reference evidence="6" key="1">
    <citation type="submission" date="2017-02" db="UniProtKB">
        <authorList>
            <consortium name="WormBaseParasite"/>
        </authorList>
    </citation>
    <scope>IDENTIFICATION</scope>
</reference>
<dbReference type="OrthoDB" id="18978at2759"/>
<dbReference type="PANTHER" id="PTHR12354">
    <property type="entry name" value="INTERFERON-RELATED DEVELOPMENTAL REGULATOR"/>
    <property type="match status" value="1"/>
</dbReference>
<dbReference type="Gene3D" id="1.25.10.10">
    <property type="entry name" value="Leucine-rich Repeat Variant"/>
    <property type="match status" value="1"/>
</dbReference>
<evidence type="ECO:0000259" key="2">
    <source>
        <dbReference type="Pfam" id="PF04836"/>
    </source>
</evidence>
<evidence type="ECO:0000259" key="3">
    <source>
        <dbReference type="Pfam" id="PF05004"/>
    </source>
</evidence>
<dbReference type="Pfam" id="PF05004">
    <property type="entry name" value="IFRD"/>
    <property type="match status" value="1"/>
</dbReference>
<accession>A0A0R3UQB3</accession>
<dbReference type="WBParaSite" id="MCOS_0001006601-mRNA-1">
    <property type="protein sequence ID" value="MCOS_0001006601-mRNA-1"/>
    <property type="gene ID" value="MCOS_0001006601"/>
</dbReference>
<evidence type="ECO:0000256" key="1">
    <source>
        <dbReference type="ARBA" id="ARBA00008828"/>
    </source>
</evidence>
<name>A0A0R3UQB3_MESCO</name>
<dbReference type="InterPro" id="IPR016024">
    <property type="entry name" value="ARM-type_fold"/>
</dbReference>
<dbReference type="InterPro" id="IPR011989">
    <property type="entry name" value="ARM-like"/>
</dbReference>
<dbReference type="STRING" id="53468.A0A0R3UQB3"/>
<feature type="domain" description="Interferon-related developmental regulator N-terminal" evidence="3">
    <location>
        <begin position="4"/>
        <end position="263"/>
    </location>
</feature>
<dbReference type="PANTHER" id="PTHR12354:SF1">
    <property type="entry name" value="INTERFERON-RELATED DEVELOPMENTAL REGULATOR 1"/>
    <property type="match status" value="1"/>
</dbReference>
<organism evidence="6">
    <name type="scientific">Mesocestoides corti</name>
    <name type="common">Flatworm</name>
    <dbReference type="NCBI Taxonomy" id="53468"/>
    <lineage>
        <taxon>Eukaryota</taxon>
        <taxon>Metazoa</taxon>
        <taxon>Spiralia</taxon>
        <taxon>Lophotrochozoa</taxon>
        <taxon>Platyhelminthes</taxon>
        <taxon>Cestoda</taxon>
        <taxon>Eucestoda</taxon>
        <taxon>Cyclophyllidea</taxon>
        <taxon>Mesocestoididae</taxon>
        <taxon>Mesocestoides</taxon>
    </lineage>
</organism>
<reference evidence="4 5" key="2">
    <citation type="submission" date="2018-10" db="EMBL/GenBank/DDBJ databases">
        <authorList>
            <consortium name="Pathogen Informatics"/>
        </authorList>
    </citation>
    <scope>NUCLEOTIDE SEQUENCE [LARGE SCALE GENOMIC DNA]</scope>
</reference>
<gene>
    <name evidence="4" type="ORF">MCOS_LOCUS10067</name>
</gene>
<dbReference type="SUPFAM" id="SSF48371">
    <property type="entry name" value="ARM repeat"/>
    <property type="match status" value="1"/>
</dbReference>